<name>A0ABY7GJM3_MYAAR</name>
<dbReference type="SMART" id="SM00034">
    <property type="entry name" value="CLECT"/>
    <property type="match status" value="1"/>
</dbReference>
<keyword evidence="5" id="KW-1185">Reference proteome</keyword>
<keyword evidence="1" id="KW-1015">Disulfide bond</keyword>
<dbReference type="SUPFAM" id="SSF56436">
    <property type="entry name" value="C-type lectin-like"/>
    <property type="match status" value="1"/>
</dbReference>
<feature type="chain" id="PRO_5046840917" evidence="2">
    <location>
        <begin position="17"/>
        <end position="229"/>
    </location>
</feature>
<proteinExistence type="predicted"/>
<feature type="signal peptide" evidence="2">
    <location>
        <begin position="1"/>
        <end position="16"/>
    </location>
</feature>
<evidence type="ECO:0000313" key="5">
    <source>
        <dbReference type="Proteomes" id="UP001164746"/>
    </source>
</evidence>
<dbReference type="InterPro" id="IPR050111">
    <property type="entry name" value="C-type_lectin/snaclec_domain"/>
</dbReference>
<dbReference type="EMBL" id="CP111028">
    <property type="protein sequence ID" value="WAR31631.1"/>
    <property type="molecule type" value="Genomic_DNA"/>
</dbReference>
<dbReference type="Proteomes" id="UP001164746">
    <property type="component" value="Chromosome 17"/>
</dbReference>
<accession>A0ABY7GJM3</accession>
<dbReference type="InterPro" id="IPR018378">
    <property type="entry name" value="C-type_lectin_CS"/>
</dbReference>
<evidence type="ECO:0000256" key="1">
    <source>
        <dbReference type="ARBA" id="ARBA00023157"/>
    </source>
</evidence>
<evidence type="ECO:0000256" key="2">
    <source>
        <dbReference type="SAM" id="SignalP"/>
    </source>
</evidence>
<organism evidence="4 5">
    <name type="scientific">Mya arenaria</name>
    <name type="common">Soft-shell clam</name>
    <dbReference type="NCBI Taxonomy" id="6604"/>
    <lineage>
        <taxon>Eukaryota</taxon>
        <taxon>Metazoa</taxon>
        <taxon>Spiralia</taxon>
        <taxon>Lophotrochozoa</taxon>
        <taxon>Mollusca</taxon>
        <taxon>Bivalvia</taxon>
        <taxon>Autobranchia</taxon>
        <taxon>Heteroconchia</taxon>
        <taxon>Euheterodonta</taxon>
        <taxon>Imparidentia</taxon>
        <taxon>Neoheterodontei</taxon>
        <taxon>Myida</taxon>
        <taxon>Myoidea</taxon>
        <taxon>Myidae</taxon>
        <taxon>Mya</taxon>
    </lineage>
</organism>
<dbReference type="PANTHER" id="PTHR22803">
    <property type="entry name" value="MANNOSE, PHOSPHOLIPASE, LECTIN RECEPTOR RELATED"/>
    <property type="match status" value="1"/>
</dbReference>
<keyword evidence="2" id="KW-0732">Signal</keyword>
<dbReference type="InterPro" id="IPR016186">
    <property type="entry name" value="C-type_lectin-like/link_sf"/>
</dbReference>
<dbReference type="PROSITE" id="PS00615">
    <property type="entry name" value="C_TYPE_LECTIN_1"/>
    <property type="match status" value="1"/>
</dbReference>
<dbReference type="Pfam" id="PF00024">
    <property type="entry name" value="PAN_1"/>
    <property type="match status" value="1"/>
</dbReference>
<sequence>MLCVYIFTSMVVLSVASNSFVQFMPISKLESGSELVYSNPSIWARNRIKEQCLLHCKLDEECEVTTFNATSKGCNFYRDVAISLRNTDTKDVITGWWKVKSCPPGWEQFEKSCYLFPNETRTWESASQHCAHVGGYLATVNSQREQNFITGTRLYQRDRLFVGGRRSKDGSFQWVNGESMEFTLWRKGEPNNRGGIEDCLVLGGSTEGLWNDTPCNLTITTVCEKAMFV</sequence>
<dbReference type="PROSITE" id="PS50041">
    <property type="entry name" value="C_TYPE_LECTIN_2"/>
    <property type="match status" value="1"/>
</dbReference>
<protein>
    <submittedName>
        <fullName evidence="4">CLC4E-like protein</fullName>
    </submittedName>
</protein>
<feature type="domain" description="C-type lectin" evidence="3">
    <location>
        <begin position="109"/>
        <end position="224"/>
    </location>
</feature>
<dbReference type="InterPro" id="IPR003609">
    <property type="entry name" value="Pan_app"/>
</dbReference>
<dbReference type="Pfam" id="PF00059">
    <property type="entry name" value="Lectin_C"/>
    <property type="match status" value="1"/>
</dbReference>
<evidence type="ECO:0000313" key="4">
    <source>
        <dbReference type="EMBL" id="WAR31631.1"/>
    </source>
</evidence>
<dbReference type="InterPro" id="IPR016187">
    <property type="entry name" value="CTDL_fold"/>
</dbReference>
<dbReference type="Gene3D" id="3.10.100.10">
    <property type="entry name" value="Mannose-Binding Protein A, subunit A"/>
    <property type="match status" value="1"/>
</dbReference>
<gene>
    <name evidence="4" type="ORF">MAR_034173</name>
</gene>
<evidence type="ECO:0000259" key="3">
    <source>
        <dbReference type="PROSITE" id="PS50041"/>
    </source>
</evidence>
<dbReference type="InterPro" id="IPR001304">
    <property type="entry name" value="C-type_lectin-like"/>
</dbReference>
<reference evidence="4" key="1">
    <citation type="submission" date="2022-11" db="EMBL/GenBank/DDBJ databases">
        <title>Centuries of genome instability and evolution in soft-shell clam transmissible cancer (bioRxiv).</title>
        <authorList>
            <person name="Hart S.F.M."/>
            <person name="Yonemitsu M.A."/>
            <person name="Giersch R.M."/>
            <person name="Beal B.F."/>
            <person name="Arriagada G."/>
            <person name="Davis B.W."/>
            <person name="Ostrander E.A."/>
            <person name="Goff S.P."/>
            <person name="Metzger M.J."/>
        </authorList>
    </citation>
    <scope>NUCLEOTIDE SEQUENCE</scope>
    <source>
        <strain evidence="4">MELC-2E11</strain>
        <tissue evidence="4">Siphon/mantle</tissue>
    </source>
</reference>